<name>A0AAD5PA53_9FUNG</name>
<evidence type="ECO:0000313" key="2">
    <source>
        <dbReference type="EMBL" id="KAI9248053.1"/>
    </source>
</evidence>
<feature type="domain" description="N-acetyltransferase" evidence="1">
    <location>
        <begin position="10"/>
        <end position="162"/>
    </location>
</feature>
<dbReference type="CDD" id="cd04301">
    <property type="entry name" value="NAT_SF"/>
    <property type="match status" value="1"/>
</dbReference>
<accession>A0AAD5PA53</accession>
<dbReference type="SUPFAM" id="SSF55729">
    <property type="entry name" value="Acyl-CoA N-acyltransferases (Nat)"/>
    <property type="match status" value="1"/>
</dbReference>
<evidence type="ECO:0000259" key="1">
    <source>
        <dbReference type="PROSITE" id="PS51186"/>
    </source>
</evidence>
<dbReference type="AlphaFoldDB" id="A0AAD5PA53"/>
<comment type="caution">
    <text evidence="2">The sequence shown here is derived from an EMBL/GenBank/DDBJ whole genome shotgun (WGS) entry which is preliminary data.</text>
</comment>
<dbReference type="PANTHER" id="PTHR13355">
    <property type="entry name" value="GLUCOSAMINE 6-PHOSPHATE N-ACETYLTRANSFERASE"/>
    <property type="match status" value="1"/>
</dbReference>
<dbReference type="InterPro" id="IPR039143">
    <property type="entry name" value="GNPNAT1-like"/>
</dbReference>
<organism evidence="2 3">
    <name type="scientific">Phascolomyces articulosus</name>
    <dbReference type="NCBI Taxonomy" id="60185"/>
    <lineage>
        <taxon>Eukaryota</taxon>
        <taxon>Fungi</taxon>
        <taxon>Fungi incertae sedis</taxon>
        <taxon>Mucoromycota</taxon>
        <taxon>Mucoromycotina</taxon>
        <taxon>Mucoromycetes</taxon>
        <taxon>Mucorales</taxon>
        <taxon>Lichtheimiaceae</taxon>
        <taxon>Phascolomyces</taxon>
    </lineage>
</organism>
<reference evidence="2" key="1">
    <citation type="journal article" date="2022" name="IScience">
        <title>Evolution of zygomycete secretomes and the origins of terrestrial fungal ecologies.</title>
        <authorList>
            <person name="Chang Y."/>
            <person name="Wang Y."/>
            <person name="Mondo S."/>
            <person name="Ahrendt S."/>
            <person name="Andreopoulos W."/>
            <person name="Barry K."/>
            <person name="Beard J."/>
            <person name="Benny G.L."/>
            <person name="Blankenship S."/>
            <person name="Bonito G."/>
            <person name="Cuomo C."/>
            <person name="Desiro A."/>
            <person name="Gervers K.A."/>
            <person name="Hundley H."/>
            <person name="Kuo A."/>
            <person name="LaButti K."/>
            <person name="Lang B.F."/>
            <person name="Lipzen A."/>
            <person name="O'Donnell K."/>
            <person name="Pangilinan J."/>
            <person name="Reynolds N."/>
            <person name="Sandor L."/>
            <person name="Smith M.E."/>
            <person name="Tsang A."/>
            <person name="Grigoriev I.V."/>
            <person name="Stajich J.E."/>
            <person name="Spatafora J.W."/>
        </authorList>
    </citation>
    <scope>NUCLEOTIDE SEQUENCE</scope>
    <source>
        <strain evidence="2">RSA 2281</strain>
    </source>
</reference>
<protein>
    <submittedName>
        <fullName evidence="2">Acyl-CoA N-acyltransferase</fullName>
    </submittedName>
</protein>
<dbReference type="PANTHER" id="PTHR13355:SF22">
    <property type="entry name" value="SLL0786 PROTEIN"/>
    <property type="match status" value="1"/>
</dbReference>
<proteinExistence type="predicted"/>
<keyword evidence="3" id="KW-1185">Reference proteome</keyword>
<dbReference type="Pfam" id="PF00583">
    <property type="entry name" value="Acetyltransf_1"/>
    <property type="match status" value="1"/>
</dbReference>
<dbReference type="InterPro" id="IPR000182">
    <property type="entry name" value="GNAT_dom"/>
</dbReference>
<reference evidence="2" key="2">
    <citation type="submission" date="2023-02" db="EMBL/GenBank/DDBJ databases">
        <authorList>
            <consortium name="DOE Joint Genome Institute"/>
            <person name="Mondo S.J."/>
            <person name="Chang Y."/>
            <person name="Wang Y."/>
            <person name="Ahrendt S."/>
            <person name="Andreopoulos W."/>
            <person name="Barry K."/>
            <person name="Beard J."/>
            <person name="Benny G.L."/>
            <person name="Blankenship S."/>
            <person name="Bonito G."/>
            <person name="Cuomo C."/>
            <person name="Desiro A."/>
            <person name="Gervers K.A."/>
            <person name="Hundley H."/>
            <person name="Kuo A."/>
            <person name="LaButti K."/>
            <person name="Lang B.F."/>
            <person name="Lipzen A."/>
            <person name="O'Donnell K."/>
            <person name="Pangilinan J."/>
            <person name="Reynolds N."/>
            <person name="Sandor L."/>
            <person name="Smith M.W."/>
            <person name="Tsang A."/>
            <person name="Grigoriev I.V."/>
            <person name="Stajich J.E."/>
            <person name="Spatafora J.W."/>
        </authorList>
    </citation>
    <scope>NUCLEOTIDE SEQUENCE</scope>
    <source>
        <strain evidence="2">RSA 2281</strain>
    </source>
</reference>
<dbReference type="InterPro" id="IPR016181">
    <property type="entry name" value="Acyl_CoA_acyltransferase"/>
</dbReference>
<dbReference type="Gene3D" id="3.40.630.30">
    <property type="match status" value="1"/>
</dbReference>
<gene>
    <name evidence="2" type="ORF">BDA99DRAFT_471027</name>
</gene>
<dbReference type="Proteomes" id="UP001209540">
    <property type="component" value="Unassembled WGS sequence"/>
</dbReference>
<dbReference type="PROSITE" id="PS51186">
    <property type="entry name" value="GNAT"/>
    <property type="match status" value="1"/>
</dbReference>
<dbReference type="GO" id="GO:0008080">
    <property type="term" value="F:N-acetyltransferase activity"/>
    <property type="evidence" value="ECO:0007669"/>
    <property type="project" value="TreeGrafter"/>
</dbReference>
<sequence length="163" mass="18468">MVTARYINPEIHRALTDEDKQKCIDVRVKVFVDEQKYPLHTETDDEYDAVSDHWLATCQVADTNERIPIGTIRLVPVKNNTQVGKLGRLAVLSEARGMSLGKKLVLTMLEGAKTQGIKSIVLEAQIEKRGFYEKIGFVVEEGDEEPYPVDGTPHIKMWMRSIL</sequence>
<dbReference type="EMBL" id="JAIXMP010000040">
    <property type="protein sequence ID" value="KAI9248053.1"/>
    <property type="molecule type" value="Genomic_DNA"/>
</dbReference>
<evidence type="ECO:0000313" key="3">
    <source>
        <dbReference type="Proteomes" id="UP001209540"/>
    </source>
</evidence>